<keyword evidence="3" id="KW-0560">Oxidoreductase</keyword>
<dbReference type="Gene3D" id="3.90.700.10">
    <property type="entry name" value="Succinate dehydrogenase/fumarate reductase flavoprotein, catalytic domain"/>
    <property type="match status" value="1"/>
</dbReference>
<gene>
    <name evidence="5" type="ORF">LZ24_02447</name>
</gene>
<evidence type="ECO:0000313" key="5">
    <source>
        <dbReference type="EMBL" id="TWI68611.1"/>
    </source>
</evidence>
<dbReference type="Pfam" id="PF00890">
    <property type="entry name" value="FAD_binding_2"/>
    <property type="match status" value="1"/>
</dbReference>
<protein>
    <recommendedName>
        <fullName evidence="4">FAD-dependent oxidoreductase 2 FAD-binding domain-containing protein</fullName>
    </recommendedName>
</protein>
<dbReference type="InterPro" id="IPR036188">
    <property type="entry name" value="FAD/NAD-bd_sf"/>
</dbReference>
<dbReference type="EMBL" id="VLLC01000020">
    <property type="protein sequence ID" value="TWI68611.1"/>
    <property type="molecule type" value="Genomic_DNA"/>
</dbReference>
<evidence type="ECO:0000256" key="1">
    <source>
        <dbReference type="ARBA" id="ARBA00001974"/>
    </source>
</evidence>
<keyword evidence="6" id="KW-1185">Reference proteome</keyword>
<name>A0A562RHQ4_9BACT</name>
<dbReference type="PIRSF" id="PIRSF036654">
    <property type="entry name" value="UCP036654"/>
    <property type="match status" value="1"/>
</dbReference>
<dbReference type="RefSeq" id="WP_144685557.1">
    <property type="nucleotide sequence ID" value="NZ_VLLC01000020.1"/>
</dbReference>
<dbReference type="AlphaFoldDB" id="A0A562RHQ4"/>
<keyword evidence="2" id="KW-0285">Flavoprotein</keyword>
<accession>A0A562RHQ4</accession>
<dbReference type="Proteomes" id="UP000318307">
    <property type="component" value="Unassembled WGS sequence"/>
</dbReference>
<dbReference type="OrthoDB" id="9813348at2"/>
<dbReference type="PANTHER" id="PTHR43260:SF1">
    <property type="entry name" value="KSDD-LIKE STEROID DEHYDROGENASE RV0785"/>
    <property type="match status" value="1"/>
</dbReference>
<evidence type="ECO:0000256" key="2">
    <source>
        <dbReference type="ARBA" id="ARBA00022630"/>
    </source>
</evidence>
<dbReference type="InterPro" id="IPR003953">
    <property type="entry name" value="FAD-dep_OxRdtase_2_FAD-bd"/>
</dbReference>
<evidence type="ECO:0000313" key="6">
    <source>
        <dbReference type="Proteomes" id="UP000318307"/>
    </source>
</evidence>
<evidence type="ECO:0000256" key="3">
    <source>
        <dbReference type="ARBA" id="ARBA00023002"/>
    </source>
</evidence>
<proteinExistence type="predicted"/>
<dbReference type="InterPro" id="IPR014614">
    <property type="entry name" value="KsdD_DH"/>
</dbReference>
<dbReference type="SUPFAM" id="SSF51905">
    <property type="entry name" value="FAD/NAD(P)-binding domain"/>
    <property type="match status" value="1"/>
</dbReference>
<dbReference type="InterPro" id="IPR027477">
    <property type="entry name" value="Succ_DH/fumarate_Rdtase_cat_sf"/>
</dbReference>
<comment type="caution">
    <text evidence="5">The sequence shown here is derived from an EMBL/GenBank/DDBJ whole genome shotgun (WGS) entry which is preliminary data.</text>
</comment>
<reference evidence="5 6" key="1">
    <citation type="submission" date="2019-07" db="EMBL/GenBank/DDBJ databases">
        <title>Genome sequencing of 100 strains of the haloalkaliphilic chemolithoautotrophic sulfur-oxidizing bacterium Thioalkalivibrio.</title>
        <authorList>
            <person name="Muyzer G."/>
        </authorList>
    </citation>
    <scope>NUCLEOTIDE SEQUENCE [LARGE SCALE GENOMIC DNA]</scope>
    <source>
        <strain evidence="5 6">ASO4-4</strain>
    </source>
</reference>
<evidence type="ECO:0000259" key="4">
    <source>
        <dbReference type="Pfam" id="PF00890"/>
    </source>
</evidence>
<organism evidence="5 6">
    <name type="scientific">Desulfobotulus alkaliphilus</name>
    <dbReference type="NCBI Taxonomy" id="622671"/>
    <lineage>
        <taxon>Bacteria</taxon>
        <taxon>Pseudomonadati</taxon>
        <taxon>Thermodesulfobacteriota</taxon>
        <taxon>Desulfobacteria</taxon>
        <taxon>Desulfobacterales</taxon>
        <taxon>Desulfobacteraceae</taxon>
        <taxon>Desulfobotulus</taxon>
    </lineage>
</organism>
<dbReference type="GO" id="GO:0016627">
    <property type="term" value="F:oxidoreductase activity, acting on the CH-CH group of donors"/>
    <property type="evidence" value="ECO:0007669"/>
    <property type="project" value="InterPro"/>
</dbReference>
<comment type="cofactor">
    <cofactor evidence="1">
        <name>FAD</name>
        <dbReference type="ChEBI" id="CHEBI:57692"/>
    </cofactor>
</comment>
<dbReference type="Gene3D" id="3.50.50.60">
    <property type="entry name" value="FAD/NAD(P)-binding domain"/>
    <property type="match status" value="1"/>
</dbReference>
<dbReference type="PANTHER" id="PTHR43260">
    <property type="entry name" value="3-KETOSTEROID-DELTA-1-DEHYDROGENASE"/>
    <property type="match status" value="1"/>
</dbReference>
<sequence length="541" mass="60243">MFAPAPSYHSDVLIVGGGIAGLVTALKLLDSGLSMILLDRDREDRLGGLAKESFGGICAVGTDLQKRMGIPDSPETAWEDWKRVARFTNKDRWSKAWARAYVEHSEKEVYTFLTELGIRFLPVVNWPERGMLQPANSLPRWHIAWGTGHRIIACLLKAIHDHPRRSRLSFRFGHCVSQLTTHQDKVCGCTGTMEGTGRPFEAHADRVVLCAGGICGGDLSRVRRHWPGHLDKIPSRLLNGSHRFADGLIHDAAAAIGGRLDHLDRQWHYAAGIPYPKSPMENQGLSLVPPRSALWLNAKGERIGPLPLMGYTDTGYIVERLCREEEPFSWLLLNRKIALREMAVSGCDYMTAFRHRKFLKMIRELLLGNRELTDRLIRESDDILTAATLMELGRKMQEKTPEVPLNMKAMEKAVRAYDRQIEWGPSFFTDDQLRRIAITRKYRGDRLRTCKFQQILDPSAGPLMAIRTFILTRKSLGGIRTDLKSRVLNGQDSPIPGLFAAGETAGFGGGNMHGKGALEGTFLGGAILTAHHAAGSICKGE</sequence>
<feature type="domain" description="FAD-dependent oxidoreductase 2 FAD-binding" evidence="4">
    <location>
        <begin position="11"/>
        <end position="523"/>
    </location>
</feature>